<dbReference type="Pfam" id="PF01494">
    <property type="entry name" value="FAD_binding_3"/>
    <property type="match status" value="1"/>
</dbReference>
<keyword evidence="4" id="KW-0503">Monooxygenase</keyword>
<accession>A0ABW2CKJ3</accession>
<comment type="caution">
    <text evidence="4">The sequence shown here is derived from an EMBL/GenBank/DDBJ whole genome shotgun (WGS) entry which is preliminary data.</text>
</comment>
<keyword evidence="2" id="KW-0274">FAD</keyword>
<dbReference type="Pfam" id="PF21274">
    <property type="entry name" value="Rng_hyd_C"/>
    <property type="match status" value="1"/>
</dbReference>
<dbReference type="Proteomes" id="UP001596380">
    <property type="component" value="Unassembled WGS sequence"/>
</dbReference>
<dbReference type="PRINTS" id="PR00420">
    <property type="entry name" value="RNGMNOXGNASE"/>
</dbReference>
<proteinExistence type="predicted"/>
<organism evidence="4 5">
    <name type="scientific">Actinomadura yumaensis</name>
    <dbReference type="NCBI Taxonomy" id="111807"/>
    <lineage>
        <taxon>Bacteria</taxon>
        <taxon>Bacillati</taxon>
        <taxon>Actinomycetota</taxon>
        <taxon>Actinomycetes</taxon>
        <taxon>Streptosporangiales</taxon>
        <taxon>Thermomonosporaceae</taxon>
        <taxon>Actinomadura</taxon>
    </lineage>
</organism>
<dbReference type="InterPro" id="IPR050641">
    <property type="entry name" value="RIFMO-like"/>
</dbReference>
<dbReference type="Gene3D" id="3.50.50.60">
    <property type="entry name" value="FAD/NAD(P)-binding domain"/>
    <property type="match status" value="1"/>
</dbReference>
<dbReference type="EMBL" id="JBHSXS010000012">
    <property type="protein sequence ID" value="MFC6882303.1"/>
    <property type="molecule type" value="Genomic_DNA"/>
</dbReference>
<dbReference type="SUPFAM" id="SSF51905">
    <property type="entry name" value="FAD/NAD(P)-binding domain"/>
    <property type="match status" value="1"/>
</dbReference>
<evidence type="ECO:0000256" key="2">
    <source>
        <dbReference type="ARBA" id="ARBA00022827"/>
    </source>
</evidence>
<dbReference type="RefSeq" id="WP_160822617.1">
    <property type="nucleotide sequence ID" value="NZ_JBHSXE010000001.1"/>
</dbReference>
<dbReference type="GO" id="GO:0004497">
    <property type="term" value="F:monooxygenase activity"/>
    <property type="evidence" value="ECO:0007669"/>
    <property type="project" value="UniProtKB-KW"/>
</dbReference>
<dbReference type="Gene3D" id="3.30.9.10">
    <property type="entry name" value="D-Amino Acid Oxidase, subunit A, domain 2"/>
    <property type="match status" value="1"/>
</dbReference>
<gene>
    <name evidence="4" type="ORF">ACFQKB_21290</name>
</gene>
<dbReference type="InterPro" id="IPR036188">
    <property type="entry name" value="FAD/NAD-bd_sf"/>
</dbReference>
<keyword evidence="5" id="KW-1185">Reference proteome</keyword>
<keyword evidence="4" id="KW-0560">Oxidoreductase</keyword>
<dbReference type="InterPro" id="IPR002938">
    <property type="entry name" value="FAD-bd"/>
</dbReference>
<protein>
    <submittedName>
        <fullName evidence="4">FAD-dependent monooxygenase</fullName>
    </submittedName>
</protein>
<dbReference type="Gene3D" id="3.40.30.120">
    <property type="match status" value="1"/>
</dbReference>
<evidence type="ECO:0000313" key="4">
    <source>
        <dbReference type="EMBL" id="MFC6882303.1"/>
    </source>
</evidence>
<keyword evidence="1" id="KW-0285">Flavoprotein</keyword>
<evidence type="ECO:0000256" key="1">
    <source>
        <dbReference type="ARBA" id="ARBA00022630"/>
    </source>
</evidence>
<evidence type="ECO:0000313" key="5">
    <source>
        <dbReference type="Proteomes" id="UP001596380"/>
    </source>
</evidence>
<dbReference type="PANTHER" id="PTHR43004">
    <property type="entry name" value="TRK SYSTEM POTASSIUM UPTAKE PROTEIN"/>
    <property type="match status" value="1"/>
</dbReference>
<dbReference type="PANTHER" id="PTHR43004:SF8">
    <property type="entry name" value="FAD-BINDING DOMAIN-CONTAINING PROTEIN-RELATED"/>
    <property type="match status" value="1"/>
</dbReference>
<sequence>MPPLDTDVLVVGAGPVGLTASALLARDGVDAVTVTKHAGTHPTPRAVYTNQRTMEILRDLGIEDEARRAGVPIDRVGGNVWATSFPGVELARMPAWGTGLARRADYEAASPSRTHTAPQHVLEPILLAAARRLGADVRFGTELTGIEQDGDGVTATVRDRETGAERALRARYAIGADGGRSTVAARSGFAYEGETGIMNWAANVWLEADLTQYCAHRPALMYCVYEPGEDFHSNTWICIRPWSEWVMSIIFSGSRDRPGLDGAEALAYARRMIADTDVPVRIKGISTWSVDKGLATEYRRGRIFLAGDAAHRHPPPNGLGSNTGVQDAYNLCWKLAKVLNGQAGPALLDTYHAERRPVGERVVDRAMQSLLDMEPMVDALGLHPDLDAQAGWAKLDELAAADGRGRKRRAMLREALELQEYHYNAHGVEYGQRYDVPGAAVVADGGEPPEPVRDPQLYYQPSTYPGHPLPHAWVQRDGTPLSTLDLAGRGEFTLITGIGGELWLDAAAQASAALGVPIATAVVDYRREYHDPCGDWAALREIDETGCLLVRPDRHIAWRADARPAEAAEAEAALADALRRVLARG</sequence>
<reference evidence="5" key="1">
    <citation type="journal article" date="2019" name="Int. J. Syst. Evol. Microbiol.">
        <title>The Global Catalogue of Microorganisms (GCM) 10K type strain sequencing project: providing services to taxonomists for standard genome sequencing and annotation.</title>
        <authorList>
            <consortium name="The Broad Institute Genomics Platform"/>
            <consortium name="The Broad Institute Genome Sequencing Center for Infectious Disease"/>
            <person name="Wu L."/>
            <person name="Ma J."/>
        </authorList>
    </citation>
    <scope>NUCLEOTIDE SEQUENCE [LARGE SCALE GENOMIC DNA]</scope>
    <source>
        <strain evidence="5">JCM 3369</strain>
    </source>
</reference>
<name>A0ABW2CKJ3_9ACTN</name>
<feature type="domain" description="FAD-binding" evidence="3">
    <location>
        <begin position="5"/>
        <end position="366"/>
    </location>
</feature>
<evidence type="ECO:0000259" key="3">
    <source>
        <dbReference type="Pfam" id="PF01494"/>
    </source>
</evidence>